<gene>
    <name evidence="2" type="ORF">DBO85_01565</name>
</gene>
<comment type="caution">
    <text evidence="2">The sequence shown here is derived from an EMBL/GenBank/DDBJ whole genome shotgun (WGS) entry which is preliminary data.</text>
</comment>
<evidence type="ECO:0000313" key="3">
    <source>
        <dbReference type="Proteomes" id="UP000244064"/>
    </source>
</evidence>
<accession>A0A2T5PF48</accession>
<reference evidence="2 3" key="1">
    <citation type="submission" date="2018-04" db="EMBL/GenBank/DDBJ databases">
        <title>Pseudomonas sp. nov., isolated from mangrove soil.</title>
        <authorList>
            <person name="Chen C."/>
        </authorList>
    </citation>
    <scope>NUCLEOTIDE SEQUENCE [LARGE SCALE GENOMIC DNA]</scope>
    <source>
        <strain evidence="2 3">TC-11</strain>
    </source>
</reference>
<feature type="region of interest" description="Disordered" evidence="1">
    <location>
        <begin position="643"/>
        <end position="677"/>
    </location>
</feature>
<dbReference type="Proteomes" id="UP000244064">
    <property type="component" value="Unassembled WGS sequence"/>
</dbReference>
<proteinExistence type="predicted"/>
<feature type="compositionally biased region" description="Low complexity" evidence="1">
    <location>
        <begin position="235"/>
        <end position="251"/>
    </location>
</feature>
<dbReference type="EMBL" id="QASN01000002">
    <property type="protein sequence ID" value="PTU76355.1"/>
    <property type="molecule type" value="Genomic_DNA"/>
</dbReference>
<sequence length="809" mass="90448">MQTDANNVVRLTSAAPEKQKTSPVGRLPVALTQVRDKAAQQLKLAMQALFDNADDSLFQMADRAVSNAEQNAFFEAMRDLRLKRKSIERGFLQKVFETFSTLTQYEIGKPQLDPVAPDSLSLVQNEELEETVAVDAMVGKVMSRDGVPLGHLTTRLNTLISKKIDDKSNPLGPRMLCEAFVDSCRRLGVEIKVKLIIFKLFEKYVLADLEQLYAEANQSLVAAGVLPELKSAPVRRNPSAARSGAARSPQGGSDGSLDGEASGETMQEVFGALQELLVQVRGSVAPSRQIAGDSLPISSNDLLRLLSHMQQRVPVSAESDDFDLRSQLAGLLERVSAKSGKARVVGEVDEDVINLVSMLFEFILDDRSLPDSLKALIARLQIPMLKVAVVDKTFFSRGSHPARRLLNEIASAALGWSAHDDAQRDSLYQKIEQIVQRLLNDFVDDSSIFSELLADFLAFTGDERRRSELLEQRTRDAEEGSAKAELARREVEHALNERLLGKVLPEVVVRLLREAWSKVMMLTCLKHGNESEEWQAVLTTMDDLIWSVEPHEEPEARLRLLEMVPGMLKALREGMSSAAFDPFATGEFFSQLEALHVQAFQRFKRQMEDAERAARRQREREERARLRAEQAAQAELAARERAERLAEAERNNQPVEEELALPLLELPPIEEEPEEPEVIEPEPIDVPLMVEVVEEIVLLAPGETRSAEPEAALPDDDEAVLKVDELRVGSWVEIQEDEEHKLRCKLAAIIKPTGKFIFVNRTGMKVMEKTRMGLAVEFRRGAVRLLDDALLFDRALESVIGNLRRLKNA</sequence>
<evidence type="ECO:0000313" key="2">
    <source>
        <dbReference type="EMBL" id="PTU76355.1"/>
    </source>
</evidence>
<feature type="compositionally biased region" description="Acidic residues" evidence="1">
    <location>
        <begin position="668"/>
        <end position="677"/>
    </location>
</feature>
<dbReference type="OrthoDB" id="6188167at2"/>
<dbReference type="RefSeq" id="WP_108104600.1">
    <property type="nucleotide sequence ID" value="NZ_QASN01000002.1"/>
</dbReference>
<name>A0A2T5PF48_9PSED</name>
<evidence type="ECO:0000256" key="1">
    <source>
        <dbReference type="SAM" id="MobiDB-lite"/>
    </source>
</evidence>
<keyword evidence="3" id="KW-1185">Reference proteome</keyword>
<organism evidence="2 3">
    <name type="scientific">Pseudomonas mangrovi</name>
    <dbReference type="NCBI Taxonomy" id="2161748"/>
    <lineage>
        <taxon>Bacteria</taxon>
        <taxon>Pseudomonadati</taxon>
        <taxon>Pseudomonadota</taxon>
        <taxon>Gammaproteobacteria</taxon>
        <taxon>Pseudomonadales</taxon>
        <taxon>Pseudomonadaceae</taxon>
        <taxon>Pseudomonas</taxon>
    </lineage>
</organism>
<feature type="region of interest" description="Disordered" evidence="1">
    <location>
        <begin position="1"/>
        <end position="24"/>
    </location>
</feature>
<dbReference type="InterPro" id="IPR012434">
    <property type="entry name" value="DUF1631"/>
</dbReference>
<feature type="region of interest" description="Disordered" evidence="1">
    <location>
        <begin position="234"/>
        <end position="261"/>
    </location>
</feature>
<protein>
    <submittedName>
        <fullName evidence="2">DUF1631 domain-containing protein</fullName>
    </submittedName>
</protein>
<dbReference type="Pfam" id="PF07793">
    <property type="entry name" value="DUF1631"/>
    <property type="match status" value="1"/>
</dbReference>
<dbReference type="AlphaFoldDB" id="A0A2T5PF48"/>
<feature type="compositionally biased region" description="Polar residues" evidence="1">
    <location>
        <begin position="1"/>
        <end position="10"/>
    </location>
</feature>